<name>A0AAC9LII4_9PSEU</name>
<keyword evidence="9" id="KW-1185">Reference proteome</keyword>
<dbReference type="RefSeq" id="WP_083683605.1">
    <property type="nucleotide sequence ID" value="NZ_CP016076.1"/>
</dbReference>
<keyword evidence="3 6" id="KW-0808">Transferase</keyword>
<proteinExistence type="inferred from homology"/>
<dbReference type="SUPFAM" id="SSF53335">
    <property type="entry name" value="S-adenosyl-L-methionine-dependent methyltransferases"/>
    <property type="match status" value="1"/>
</dbReference>
<dbReference type="PANTHER" id="PTHR10629:SF52">
    <property type="entry name" value="DNA (CYTOSINE-5)-METHYLTRANSFERASE 1"/>
    <property type="match status" value="1"/>
</dbReference>
<dbReference type="InterPro" id="IPR050390">
    <property type="entry name" value="C5-Methyltransferase"/>
</dbReference>
<dbReference type="PROSITE" id="PS00094">
    <property type="entry name" value="C5_MTASE_1"/>
    <property type="match status" value="1"/>
</dbReference>
<dbReference type="GO" id="GO:0044027">
    <property type="term" value="P:negative regulation of gene expression via chromosomal CpG island methylation"/>
    <property type="evidence" value="ECO:0007669"/>
    <property type="project" value="TreeGrafter"/>
</dbReference>
<keyword evidence="2 6" id="KW-0489">Methyltransferase</keyword>
<dbReference type="GO" id="GO:0009307">
    <property type="term" value="P:DNA restriction-modification system"/>
    <property type="evidence" value="ECO:0007669"/>
    <property type="project" value="UniProtKB-KW"/>
</dbReference>
<evidence type="ECO:0000313" key="9">
    <source>
        <dbReference type="Proteomes" id="UP000185511"/>
    </source>
</evidence>
<dbReference type="Pfam" id="PF00145">
    <property type="entry name" value="DNA_methylase"/>
    <property type="match status" value="2"/>
</dbReference>
<evidence type="ECO:0000256" key="4">
    <source>
        <dbReference type="ARBA" id="ARBA00022691"/>
    </source>
</evidence>
<keyword evidence="4 6" id="KW-0949">S-adenosyl-L-methionine</keyword>
<dbReference type="PROSITE" id="PS51679">
    <property type="entry name" value="SAM_MT_C5"/>
    <property type="match status" value="1"/>
</dbReference>
<dbReference type="InterPro" id="IPR029063">
    <property type="entry name" value="SAM-dependent_MTases_sf"/>
</dbReference>
<dbReference type="AlphaFoldDB" id="A0AAC9LII4"/>
<dbReference type="Gene3D" id="3.40.50.150">
    <property type="entry name" value="Vaccinia Virus protein VP39"/>
    <property type="match status" value="1"/>
</dbReference>
<dbReference type="PRINTS" id="PR00105">
    <property type="entry name" value="C5METTRFRASE"/>
</dbReference>
<dbReference type="KEGG" id="acad:UA74_24805"/>
<accession>A0AAC9LII4</accession>
<dbReference type="GO" id="GO:0032259">
    <property type="term" value="P:methylation"/>
    <property type="evidence" value="ECO:0007669"/>
    <property type="project" value="UniProtKB-KW"/>
</dbReference>
<evidence type="ECO:0000256" key="1">
    <source>
        <dbReference type="ARBA" id="ARBA00011975"/>
    </source>
</evidence>
<dbReference type="InterPro" id="IPR001525">
    <property type="entry name" value="C5_MeTfrase"/>
</dbReference>
<evidence type="ECO:0000313" key="8">
    <source>
        <dbReference type="EMBL" id="APU16975.1"/>
    </source>
</evidence>
<dbReference type="REBASE" id="182269">
    <property type="entry name" value="M.Asp1277ORF24805P"/>
</dbReference>
<reference evidence="9" key="1">
    <citation type="submission" date="2016-06" db="EMBL/GenBank/DDBJ databases">
        <title>Complete genome sequence of Actinoalloteichus fjordicus DSM 46855 (=ADI127-17), type strain of the new species Actinoalloteichus fjordicus.</title>
        <authorList>
            <person name="Ruckert C."/>
            <person name="Nouioui I."/>
            <person name="Willmese J."/>
            <person name="van Wezel G."/>
            <person name="Klenk H.-P."/>
            <person name="Kalinowski J."/>
            <person name="Zotchev S.B."/>
        </authorList>
    </citation>
    <scope>NUCLEOTIDE SEQUENCE [LARGE SCALE GENOMIC DNA]</scope>
    <source>
        <strain evidence="9">ADI127-7</strain>
    </source>
</reference>
<dbReference type="EC" id="2.1.1.37" evidence="1"/>
<sequence length="448" mass="50187">MTRMAASRQQGRSRPTPTEIGTSIELFTGGGGLAQAMHNAGFRHLLCNESAKRACETLRENGAIDWSTGLNQDRSINDSWPLIEGDIRELVDGGRFEKSVFKNLEGKVDVVAGGPPCQPFSLGGVHKGDEDARNMFPELFRVVRETRPKAIVCENVRGLLRPSFNDYFKYILNELRAPFEERDDSEEWSDHNGRLLDILKHDPSDPSERYSVYPITVNAADYGVPQVRNRIIIVAFRNDLAVDWKTPISTHSEASLWEDQDPESGGYWDRHGTSPSTHHLERFRRPSSLDLEEARTRLPWRTLRDALSYAPEDLAGTLEGIQPHPLPEIAPGESHPHFFHHIGWPGARIYKGHTPNLLDRPAKTVKAGVHGVPGGENVLLKDDGTHRYMTVREVARAMTFPDQWLLSGPRTEQMRQLGNAVPVRLGEVFARAVAEALYPMTAMRAAVS</sequence>
<evidence type="ECO:0000256" key="6">
    <source>
        <dbReference type="PROSITE-ProRule" id="PRU01016"/>
    </source>
</evidence>
<comment type="similarity">
    <text evidence="6">Belongs to the class I-like SAM-binding methyltransferase superfamily. C5-methyltransferase family.</text>
</comment>
<evidence type="ECO:0000256" key="2">
    <source>
        <dbReference type="ARBA" id="ARBA00022603"/>
    </source>
</evidence>
<feature type="active site" evidence="6">
    <location>
        <position position="117"/>
    </location>
</feature>
<gene>
    <name evidence="8" type="ORF">UA74_24805</name>
</gene>
<dbReference type="GO" id="GO:0003677">
    <property type="term" value="F:DNA binding"/>
    <property type="evidence" value="ECO:0007669"/>
    <property type="project" value="TreeGrafter"/>
</dbReference>
<dbReference type="InterPro" id="IPR018117">
    <property type="entry name" value="C5_DNA_meth_AS"/>
</dbReference>
<feature type="compositionally biased region" description="Polar residues" evidence="7">
    <location>
        <begin position="7"/>
        <end position="21"/>
    </location>
</feature>
<evidence type="ECO:0000256" key="3">
    <source>
        <dbReference type="ARBA" id="ARBA00022679"/>
    </source>
</evidence>
<evidence type="ECO:0000256" key="5">
    <source>
        <dbReference type="ARBA" id="ARBA00022747"/>
    </source>
</evidence>
<dbReference type="EMBL" id="CP016076">
    <property type="protein sequence ID" value="APU16975.1"/>
    <property type="molecule type" value="Genomic_DNA"/>
</dbReference>
<dbReference type="Gene3D" id="3.90.120.10">
    <property type="entry name" value="DNA Methylase, subunit A, domain 2"/>
    <property type="match status" value="1"/>
</dbReference>
<dbReference type="GO" id="GO:0003886">
    <property type="term" value="F:DNA (cytosine-5-)-methyltransferase activity"/>
    <property type="evidence" value="ECO:0007669"/>
    <property type="project" value="UniProtKB-EC"/>
</dbReference>
<organism evidence="8 9">
    <name type="scientific">Actinoalloteichus fjordicus</name>
    <dbReference type="NCBI Taxonomy" id="1612552"/>
    <lineage>
        <taxon>Bacteria</taxon>
        <taxon>Bacillati</taxon>
        <taxon>Actinomycetota</taxon>
        <taxon>Actinomycetes</taxon>
        <taxon>Pseudonocardiales</taxon>
        <taxon>Pseudonocardiaceae</taxon>
        <taxon>Actinoalloteichus</taxon>
    </lineage>
</organism>
<protein>
    <recommendedName>
        <fullName evidence="1">DNA (cytosine-5-)-methyltransferase</fullName>
        <ecNumber evidence="1">2.1.1.37</ecNumber>
    </recommendedName>
</protein>
<dbReference type="Proteomes" id="UP000185511">
    <property type="component" value="Chromosome"/>
</dbReference>
<feature type="region of interest" description="Disordered" evidence="7">
    <location>
        <begin position="1"/>
        <end position="21"/>
    </location>
</feature>
<dbReference type="PANTHER" id="PTHR10629">
    <property type="entry name" value="CYTOSINE-SPECIFIC METHYLTRANSFERASE"/>
    <property type="match status" value="1"/>
</dbReference>
<evidence type="ECO:0000256" key="7">
    <source>
        <dbReference type="SAM" id="MobiDB-lite"/>
    </source>
</evidence>
<keyword evidence="5" id="KW-0680">Restriction system</keyword>